<evidence type="ECO:0000313" key="4">
    <source>
        <dbReference type="EMBL" id="SUB85980.1"/>
    </source>
</evidence>
<reference evidence="2 6" key="2">
    <citation type="submission" date="2018-08" db="EMBL/GenBank/DDBJ databases">
        <title>A genome reference for cultivated species of the human gut microbiota.</title>
        <authorList>
            <person name="Zou Y."/>
            <person name="Xue W."/>
            <person name="Luo G."/>
        </authorList>
    </citation>
    <scope>NUCLEOTIDE SEQUENCE [LARGE SCALE GENOMIC DNA]</scope>
    <source>
        <strain evidence="2 6">TF09-12</strain>
    </source>
</reference>
<sequence length="65" mass="6594">MNNTLSFSEVLNVEELAPTELDAIVGGKFGIKIVGANGHQCSCGNGKPSTPSTPTDSTSTGTTNP</sequence>
<dbReference type="AlphaFoldDB" id="A0A379E0N4"/>
<dbReference type="Proteomes" id="UP000254072">
    <property type="component" value="Unassembled WGS sequence"/>
</dbReference>
<gene>
    <name evidence="2" type="ORF">DXC89_12515</name>
    <name evidence="3" type="ORF">NCTC11157_00884</name>
    <name evidence="4" type="ORF">NCTC11157_01722</name>
</gene>
<name>A0A379E0N4_9BACT</name>
<reference evidence="4 5" key="1">
    <citation type="submission" date="2018-06" db="EMBL/GenBank/DDBJ databases">
        <authorList>
            <consortium name="Pathogen Informatics"/>
            <person name="Doyle S."/>
        </authorList>
    </citation>
    <scope>NUCLEOTIDE SEQUENCE [LARGE SCALE GENOMIC DNA]</scope>
    <source>
        <strain evidence="4 5">NCTC11157</strain>
    </source>
</reference>
<evidence type="ECO:0000256" key="1">
    <source>
        <dbReference type="SAM" id="MobiDB-lite"/>
    </source>
</evidence>
<organism evidence="4 5">
    <name type="scientific">Prevotella disiens</name>
    <dbReference type="NCBI Taxonomy" id="28130"/>
    <lineage>
        <taxon>Bacteria</taxon>
        <taxon>Pseudomonadati</taxon>
        <taxon>Bacteroidota</taxon>
        <taxon>Bacteroidia</taxon>
        <taxon>Bacteroidales</taxon>
        <taxon>Prevotellaceae</taxon>
        <taxon>Prevotella</taxon>
    </lineage>
</organism>
<dbReference type="EMBL" id="UGTL01000001">
    <property type="protein sequence ID" value="SUB85980.1"/>
    <property type="molecule type" value="Genomic_DNA"/>
</dbReference>
<accession>A0A379E0N4</accession>
<evidence type="ECO:0000313" key="5">
    <source>
        <dbReference type="Proteomes" id="UP000254072"/>
    </source>
</evidence>
<dbReference type="GeneID" id="91082894"/>
<dbReference type="EMBL" id="QSRD01000279">
    <property type="protein sequence ID" value="RGK86832.1"/>
    <property type="molecule type" value="Genomic_DNA"/>
</dbReference>
<evidence type="ECO:0000313" key="3">
    <source>
        <dbReference type="EMBL" id="SUB85162.1"/>
    </source>
</evidence>
<dbReference type="EMBL" id="UGTL01000001">
    <property type="protein sequence ID" value="SUB85162.1"/>
    <property type="molecule type" value="Genomic_DNA"/>
</dbReference>
<evidence type="ECO:0000313" key="6">
    <source>
        <dbReference type="Proteomes" id="UP000260835"/>
    </source>
</evidence>
<dbReference type="Proteomes" id="UP000260835">
    <property type="component" value="Unassembled WGS sequence"/>
</dbReference>
<proteinExistence type="predicted"/>
<evidence type="ECO:0000313" key="2">
    <source>
        <dbReference type="EMBL" id="RGK86832.1"/>
    </source>
</evidence>
<protein>
    <submittedName>
        <fullName evidence="4">Uncharacterized protein</fullName>
    </submittedName>
</protein>
<feature type="compositionally biased region" description="Low complexity" evidence="1">
    <location>
        <begin position="48"/>
        <end position="65"/>
    </location>
</feature>
<dbReference type="RefSeq" id="WP_021668316.1">
    <property type="nucleotide sequence ID" value="NZ_CABOGP010000279.1"/>
</dbReference>
<feature type="region of interest" description="Disordered" evidence="1">
    <location>
        <begin position="42"/>
        <end position="65"/>
    </location>
</feature>